<dbReference type="GO" id="GO:0000981">
    <property type="term" value="F:DNA-binding transcription factor activity, RNA polymerase II-specific"/>
    <property type="evidence" value="ECO:0007669"/>
    <property type="project" value="InterPro"/>
</dbReference>
<feature type="region of interest" description="Disordered" evidence="6">
    <location>
        <begin position="137"/>
        <end position="173"/>
    </location>
</feature>
<evidence type="ECO:0000313" key="9">
    <source>
        <dbReference type="Proteomes" id="UP000284842"/>
    </source>
</evidence>
<organism evidence="8 9">
    <name type="scientific">Panaeolus cyanescens</name>
    <dbReference type="NCBI Taxonomy" id="181874"/>
    <lineage>
        <taxon>Eukaryota</taxon>
        <taxon>Fungi</taxon>
        <taxon>Dikarya</taxon>
        <taxon>Basidiomycota</taxon>
        <taxon>Agaricomycotina</taxon>
        <taxon>Agaricomycetes</taxon>
        <taxon>Agaricomycetidae</taxon>
        <taxon>Agaricales</taxon>
        <taxon>Agaricineae</taxon>
        <taxon>Galeropsidaceae</taxon>
        <taxon>Panaeolus</taxon>
    </lineage>
</organism>
<evidence type="ECO:0000256" key="1">
    <source>
        <dbReference type="ARBA" id="ARBA00004123"/>
    </source>
</evidence>
<feature type="compositionally biased region" description="Pro residues" evidence="6">
    <location>
        <begin position="203"/>
        <end position="214"/>
    </location>
</feature>
<evidence type="ECO:0000313" key="8">
    <source>
        <dbReference type="EMBL" id="PPQ87859.1"/>
    </source>
</evidence>
<dbReference type="InParanoid" id="A0A409XAQ6"/>
<comment type="subcellular location">
    <subcellularLocation>
        <location evidence="1">Nucleus</location>
    </subcellularLocation>
</comment>
<feature type="compositionally biased region" description="Polar residues" evidence="6">
    <location>
        <begin position="186"/>
        <end position="199"/>
    </location>
</feature>
<sequence>MRRRITQSSLPDSLIPHLYDSPQDINTIPRPIRGSSLPPHQLPPPHAILNNIPSLSISAPESSQYTFPDSQDSSTKPNKRQHTPEQDDSIKRNPRKTPVACNFCRGRKLRCNGERPACYNCSIRKAEKCEYVPVQRRRGPGRAPRGSRARRAAHSASRSDPALSPGPSSSNYELESLAPEVRPYTSVMSFDPPSTSFTFQHPIPSPPPQPPQPQPSASSSSIHHHYFLSRQEEDWSDVEQYRYRHRQYGS</sequence>
<dbReference type="InterPro" id="IPR001138">
    <property type="entry name" value="Zn2Cys6_DnaBD"/>
</dbReference>
<dbReference type="GO" id="GO:0008270">
    <property type="term" value="F:zinc ion binding"/>
    <property type="evidence" value="ECO:0007669"/>
    <property type="project" value="InterPro"/>
</dbReference>
<gene>
    <name evidence="8" type="ORF">CVT24_004898</name>
</gene>
<keyword evidence="4" id="KW-0804">Transcription</keyword>
<dbReference type="PROSITE" id="PS50048">
    <property type="entry name" value="ZN2_CY6_FUNGAL_2"/>
    <property type="match status" value="1"/>
</dbReference>
<dbReference type="CDD" id="cd00067">
    <property type="entry name" value="GAL4"/>
    <property type="match status" value="1"/>
</dbReference>
<keyword evidence="5" id="KW-0539">Nucleus</keyword>
<dbReference type="Pfam" id="PF00172">
    <property type="entry name" value="Zn_clus"/>
    <property type="match status" value="1"/>
</dbReference>
<evidence type="ECO:0000259" key="7">
    <source>
        <dbReference type="PROSITE" id="PS50048"/>
    </source>
</evidence>
<dbReference type="InterPro" id="IPR050815">
    <property type="entry name" value="TF_fung"/>
</dbReference>
<evidence type="ECO:0000256" key="5">
    <source>
        <dbReference type="ARBA" id="ARBA00023242"/>
    </source>
</evidence>
<dbReference type="SMART" id="SM00066">
    <property type="entry name" value="GAL4"/>
    <property type="match status" value="1"/>
</dbReference>
<keyword evidence="9" id="KW-1185">Reference proteome</keyword>
<feature type="region of interest" description="Disordered" evidence="6">
    <location>
        <begin position="185"/>
        <end position="234"/>
    </location>
</feature>
<keyword evidence="2" id="KW-0479">Metal-binding</keyword>
<reference evidence="8 9" key="1">
    <citation type="journal article" date="2018" name="Evol. Lett.">
        <title>Horizontal gene cluster transfer increased hallucinogenic mushroom diversity.</title>
        <authorList>
            <person name="Reynolds H.T."/>
            <person name="Vijayakumar V."/>
            <person name="Gluck-Thaler E."/>
            <person name="Korotkin H.B."/>
            <person name="Matheny P.B."/>
            <person name="Slot J.C."/>
        </authorList>
    </citation>
    <scope>NUCLEOTIDE SEQUENCE [LARGE SCALE GENOMIC DNA]</scope>
    <source>
        <strain evidence="8 9">2629</strain>
    </source>
</reference>
<feature type="region of interest" description="Disordered" evidence="6">
    <location>
        <begin position="1"/>
        <end position="97"/>
    </location>
</feature>
<feature type="domain" description="Zn(2)-C6 fungal-type" evidence="7">
    <location>
        <begin position="100"/>
        <end position="131"/>
    </location>
</feature>
<protein>
    <recommendedName>
        <fullName evidence="7">Zn(2)-C6 fungal-type domain-containing protein</fullName>
    </recommendedName>
</protein>
<dbReference type="InterPro" id="IPR036864">
    <property type="entry name" value="Zn2-C6_fun-type_DNA-bd_sf"/>
</dbReference>
<evidence type="ECO:0000256" key="4">
    <source>
        <dbReference type="ARBA" id="ARBA00023163"/>
    </source>
</evidence>
<dbReference type="SUPFAM" id="SSF57701">
    <property type="entry name" value="Zn2/Cys6 DNA-binding domain"/>
    <property type="match status" value="1"/>
</dbReference>
<evidence type="ECO:0000256" key="6">
    <source>
        <dbReference type="SAM" id="MobiDB-lite"/>
    </source>
</evidence>
<name>A0A409XAQ6_9AGAR</name>
<feature type="compositionally biased region" description="Polar residues" evidence="6">
    <location>
        <begin position="1"/>
        <end position="11"/>
    </location>
</feature>
<dbReference type="GO" id="GO:0005634">
    <property type="term" value="C:nucleus"/>
    <property type="evidence" value="ECO:0007669"/>
    <property type="project" value="UniProtKB-SubCell"/>
</dbReference>
<feature type="compositionally biased region" description="Basic residues" evidence="6">
    <location>
        <begin position="137"/>
        <end position="153"/>
    </location>
</feature>
<keyword evidence="3" id="KW-0805">Transcription regulation</keyword>
<feature type="compositionally biased region" description="Polar residues" evidence="6">
    <location>
        <begin position="51"/>
        <end position="76"/>
    </location>
</feature>
<dbReference type="OrthoDB" id="39175at2759"/>
<dbReference type="PANTHER" id="PTHR47338:SF5">
    <property type="entry name" value="ZN(II)2CYS6 TRANSCRIPTION FACTOR (EUROFUNG)"/>
    <property type="match status" value="1"/>
</dbReference>
<evidence type="ECO:0000256" key="2">
    <source>
        <dbReference type="ARBA" id="ARBA00022723"/>
    </source>
</evidence>
<dbReference type="Gene3D" id="4.10.240.10">
    <property type="entry name" value="Zn(2)-C6 fungal-type DNA-binding domain"/>
    <property type="match status" value="1"/>
</dbReference>
<feature type="compositionally biased region" description="Basic and acidic residues" evidence="6">
    <location>
        <begin position="82"/>
        <end position="91"/>
    </location>
</feature>
<dbReference type="AlphaFoldDB" id="A0A409XAQ6"/>
<dbReference type="EMBL" id="NHTK01004177">
    <property type="protein sequence ID" value="PPQ87859.1"/>
    <property type="molecule type" value="Genomic_DNA"/>
</dbReference>
<dbReference type="STRING" id="181874.A0A409XAQ6"/>
<accession>A0A409XAQ6</accession>
<dbReference type="PANTHER" id="PTHR47338">
    <property type="entry name" value="ZN(II)2CYS6 TRANSCRIPTION FACTOR (EUROFUNG)-RELATED"/>
    <property type="match status" value="1"/>
</dbReference>
<comment type="caution">
    <text evidence="8">The sequence shown here is derived from an EMBL/GenBank/DDBJ whole genome shotgun (WGS) entry which is preliminary data.</text>
</comment>
<dbReference type="PROSITE" id="PS00463">
    <property type="entry name" value="ZN2_CY6_FUNGAL_1"/>
    <property type="match status" value="1"/>
</dbReference>
<evidence type="ECO:0000256" key="3">
    <source>
        <dbReference type="ARBA" id="ARBA00023015"/>
    </source>
</evidence>
<proteinExistence type="predicted"/>
<dbReference type="Proteomes" id="UP000284842">
    <property type="component" value="Unassembled WGS sequence"/>
</dbReference>